<dbReference type="Pfam" id="PF16913">
    <property type="entry name" value="PUNUT"/>
    <property type="match status" value="1"/>
</dbReference>
<comment type="similarity">
    <text evidence="1 6">Belongs to the purine permeases (TC 2.A.7.14) family.</text>
</comment>
<dbReference type="RefSeq" id="XP_038972720.1">
    <property type="nucleotide sequence ID" value="XM_039116792.1"/>
</dbReference>
<dbReference type="GO" id="GO:0005345">
    <property type="term" value="F:purine nucleobase transmembrane transporter activity"/>
    <property type="evidence" value="ECO:0007669"/>
    <property type="project" value="UniProtKB-UniRule"/>
</dbReference>
<evidence type="ECO:0000313" key="8">
    <source>
        <dbReference type="Proteomes" id="UP000228380"/>
    </source>
</evidence>
<dbReference type="KEGG" id="pda:103711031"/>
<accession>A0A8B8ZF12</accession>
<comment type="subcellular location">
    <subcellularLocation>
        <location evidence="6">Membrane</location>
        <topology evidence="6">Multi-pass membrane protein</topology>
    </subcellularLocation>
</comment>
<feature type="transmembrane region" description="Helical" evidence="6">
    <location>
        <begin position="197"/>
        <end position="218"/>
    </location>
</feature>
<feature type="transmembrane region" description="Helical" evidence="6">
    <location>
        <begin position="31"/>
        <end position="54"/>
    </location>
</feature>
<keyword evidence="8" id="KW-1185">Reference proteome</keyword>
<evidence type="ECO:0000256" key="2">
    <source>
        <dbReference type="ARBA" id="ARBA00022448"/>
    </source>
</evidence>
<dbReference type="OrthoDB" id="1865379at2759"/>
<reference evidence="9" key="1">
    <citation type="submission" date="2025-08" db="UniProtKB">
        <authorList>
            <consortium name="RefSeq"/>
        </authorList>
    </citation>
    <scope>IDENTIFICATION</scope>
    <source>
        <tissue evidence="9">Young leaves</tissue>
    </source>
</reference>
<evidence type="ECO:0000256" key="7">
    <source>
        <dbReference type="SAM" id="MobiDB-lite"/>
    </source>
</evidence>
<evidence type="ECO:0000256" key="1">
    <source>
        <dbReference type="ARBA" id="ARBA00006213"/>
    </source>
</evidence>
<dbReference type="GeneID" id="103711031"/>
<evidence type="ECO:0000256" key="5">
    <source>
        <dbReference type="ARBA" id="ARBA00023136"/>
    </source>
</evidence>
<feature type="transmembrane region" description="Helical" evidence="6">
    <location>
        <begin position="304"/>
        <end position="325"/>
    </location>
</feature>
<protein>
    <recommendedName>
        <fullName evidence="6">Probable purine permease</fullName>
    </recommendedName>
</protein>
<gene>
    <name evidence="9" type="primary">LOC103711031</name>
</gene>
<dbReference type="GO" id="GO:0016020">
    <property type="term" value="C:membrane"/>
    <property type="evidence" value="ECO:0007669"/>
    <property type="project" value="UniProtKB-SubCell"/>
</dbReference>
<feature type="transmembrane region" description="Helical" evidence="6">
    <location>
        <begin position="101"/>
        <end position="121"/>
    </location>
</feature>
<dbReference type="GO" id="GO:0015211">
    <property type="term" value="F:purine nucleoside transmembrane transporter activity"/>
    <property type="evidence" value="ECO:0007669"/>
    <property type="project" value="UniProtKB-UniRule"/>
</dbReference>
<keyword evidence="4 6" id="KW-1133">Transmembrane helix</keyword>
<dbReference type="PANTHER" id="PTHR31376">
    <property type="entry name" value="OS09G0467300 PROTEIN-RELATED"/>
    <property type="match status" value="1"/>
</dbReference>
<dbReference type="InterPro" id="IPR030182">
    <property type="entry name" value="PUP_plant"/>
</dbReference>
<sequence>MASVEEKENNMDSTAPPPSTTSTHHQLKPSFLVIFNATLMLLGCGGPLLLRLYFVRGGHRMWLSAFLQVCAWPILLLPLSISHLFLPATAAAATRRRCRRFFLLLPPALTAACAVLGLLIAVDSYMYSYASSFLPLSTSSLLMASQLAFTAVFALLIVRQRFTPFSLNAVVLLTLGPVVLGLGGASDRPEGEPQSKYYLGFCMMVAAAALIGLVLPLVELAYRRTTEEMTYAMVIETQMVMGASGSLFCLLGMLLSKDFQAIPKEAREFELGELRYYMVLIWDAICWQILNVGLVGVIFSASSLFGGMMIAILVPIGEILPVIFLNEKFNGSKAVALALSLWGFASYLYGELKQGKKSKQTTEVELPLPVP</sequence>
<organism evidence="8 9">
    <name type="scientific">Phoenix dactylifera</name>
    <name type="common">Date palm</name>
    <dbReference type="NCBI Taxonomy" id="42345"/>
    <lineage>
        <taxon>Eukaryota</taxon>
        <taxon>Viridiplantae</taxon>
        <taxon>Streptophyta</taxon>
        <taxon>Embryophyta</taxon>
        <taxon>Tracheophyta</taxon>
        <taxon>Spermatophyta</taxon>
        <taxon>Magnoliopsida</taxon>
        <taxon>Liliopsida</taxon>
        <taxon>Arecaceae</taxon>
        <taxon>Coryphoideae</taxon>
        <taxon>Phoeniceae</taxon>
        <taxon>Phoenix</taxon>
    </lineage>
</organism>
<feature type="transmembrane region" description="Helical" evidence="6">
    <location>
        <begin position="331"/>
        <end position="350"/>
    </location>
</feature>
<dbReference type="AlphaFoldDB" id="A0A8B8ZF12"/>
<evidence type="ECO:0000256" key="3">
    <source>
        <dbReference type="ARBA" id="ARBA00022692"/>
    </source>
</evidence>
<evidence type="ECO:0000313" key="9">
    <source>
        <dbReference type="RefSeq" id="XP_038972720.1"/>
    </source>
</evidence>
<dbReference type="Proteomes" id="UP000228380">
    <property type="component" value="Unplaced"/>
</dbReference>
<feature type="transmembrane region" description="Helical" evidence="6">
    <location>
        <begin position="276"/>
        <end position="297"/>
    </location>
</feature>
<feature type="region of interest" description="Disordered" evidence="7">
    <location>
        <begin position="1"/>
        <end position="24"/>
    </location>
</feature>
<name>A0A8B8ZF12_PHODC</name>
<feature type="transmembrane region" description="Helical" evidence="6">
    <location>
        <begin position="165"/>
        <end position="185"/>
    </location>
</feature>
<evidence type="ECO:0000256" key="6">
    <source>
        <dbReference type="RuleBase" id="RU368015"/>
    </source>
</evidence>
<feature type="transmembrane region" description="Helical" evidence="6">
    <location>
        <begin position="239"/>
        <end position="256"/>
    </location>
</feature>
<evidence type="ECO:0000256" key="4">
    <source>
        <dbReference type="ARBA" id="ARBA00022989"/>
    </source>
</evidence>
<dbReference type="PANTHER" id="PTHR31376:SF97">
    <property type="entry name" value="PURINE PERMEASE-RELATED"/>
    <property type="match status" value="1"/>
</dbReference>
<feature type="transmembrane region" description="Helical" evidence="6">
    <location>
        <begin position="141"/>
        <end position="158"/>
    </location>
</feature>
<keyword evidence="2 6" id="KW-0813">Transport</keyword>
<keyword evidence="5 6" id="KW-0472">Membrane</keyword>
<proteinExistence type="inferred from homology"/>
<feature type="transmembrane region" description="Helical" evidence="6">
    <location>
        <begin position="66"/>
        <end position="89"/>
    </location>
</feature>
<feature type="compositionally biased region" description="Basic and acidic residues" evidence="7">
    <location>
        <begin position="1"/>
        <end position="10"/>
    </location>
</feature>
<keyword evidence="3 6" id="KW-0812">Transmembrane</keyword>